<dbReference type="GO" id="GO:0006047">
    <property type="term" value="P:UDP-N-acetylglucosamine metabolic process"/>
    <property type="evidence" value="ECO:0007669"/>
    <property type="project" value="TreeGrafter"/>
</dbReference>
<feature type="domain" description="SIS" evidence="9">
    <location>
        <begin position="364"/>
        <end position="500"/>
    </location>
</feature>
<dbReference type="CDD" id="cd05009">
    <property type="entry name" value="SIS_GlmS_GlmD_2"/>
    <property type="match status" value="1"/>
</dbReference>
<dbReference type="InterPro" id="IPR035490">
    <property type="entry name" value="GlmS/FrlB_SIS"/>
</dbReference>
<keyword evidence="6" id="KW-0677">Repeat</keyword>
<evidence type="ECO:0000259" key="8">
    <source>
        <dbReference type="PROSITE" id="PS51278"/>
    </source>
</evidence>
<evidence type="ECO:0000313" key="10">
    <source>
        <dbReference type="EMBL" id="OGD85637.1"/>
    </source>
</evidence>
<comment type="caution">
    <text evidence="10">The sequence shown here is derived from an EMBL/GenBank/DDBJ whole genome shotgun (WGS) entry which is preliminary data.</text>
</comment>
<evidence type="ECO:0000256" key="5">
    <source>
        <dbReference type="ARBA" id="ARBA00022679"/>
    </source>
</evidence>
<dbReference type="InterPro" id="IPR035466">
    <property type="entry name" value="GlmS/AgaS_SIS"/>
</dbReference>
<dbReference type="Gene3D" id="3.60.20.10">
    <property type="entry name" value="Glutamine Phosphoribosylpyrophosphate, subunit 1, domain 1"/>
    <property type="match status" value="1"/>
</dbReference>
<evidence type="ECO:0000256" key="3">
    <source>
        <dbReference type="ARBA" id="ARBA00016090"/>
    </source>
</evidence>
<dbReference type="PROSITE" id="PS51278">
    <property type="entry name" value="GATASE_TYPE_2"/>
    <property type="match status" value="1"/>
</dbReference>
<evidence type="ECO:0000313" key="11">
    <source>
        <dbReference type="Proteomes" id="UP000177069"/>
    </source>
</evidence>
<protein>
    <recommendedName>
        <fullName evidence="3">Glutamine--fructose-6-phosphate aminotransferase [isomerizing]</fullName>
        <ecNumber evidence="2">2.6.1.16</ecNumber>
    </recommendedName>
</protein>
<dbReference type="Proteomes" id="UP000177069">
    <property type="component" value="Unassembled WGS sequence"/>
</dbReference>
<feature type="domain" description="Glutamine amidotransferase type-2" evidence="8">
    <location>
        <begin position="1"/>
        <end position="138"/>
    </location>
</feature>
<dbReference type="PANTHER" id="PTHR10937">
    <property type="entry name" value="GLUCOSAMINE--FRUCTOSE-6-PHOSPHATE AMINOTRANSFERASE, ISOMERIZING"/>
    <property type="match status" value="1"/>
</dbReference>
<dbReference type="NCBIfam" id="NF001484">
    <property type="entry name" value="PRK00331.1"/>
    <property type="match status" value="1"/>
</dbReference>
<dbReference type="PANTHER" id="PTHR10937:SF0">
    <property type="entry name" value="GLUTAMINE--FRUCTOSE-6-PHOSPHATE TRANSAMINASE (ISOMERIZING)"/>
    <property type="match status" value="1"/>
</dbReference>
<evidence type="ECO:0000256" key="7">
    <source>
        <dbReference type="ARBA" id="ARBA00022962"/>
    </source>
</evidence>
<dbReference type="InterPro" id="IPR029055">
    <property type="entry name" value="Ntn_hydrolases_N"/>
</dbReference>
<proteinExistence type="predicted"/>
<dbReference type="GO" id="GO:0006487">
    <property type="term" value="P:protein N-linked glycosylation"/>
    <property type="evidence" value="ECO:0007669"/>
    <property type="project" value="TreeGrafter"/>
</dbReference>
<dbReference type="InterPro" id="IPR017932">
    <property type="entry name" value="GATase_2_dom"/>
</dbReference>
<dbReference type="InterPro" id="IPR001347">
    <property type="entry name" value="SIS_dom"/>
</dbReference>
<evidence type="ECO:0000259" key="9">
    <source>
        <dbReference type="PROSITE" id="PS51464"/>
    </source>
</evidence>
<dbReference type="GO" id="GO:0004360">
    <property type="term" value="F:glutamine-fructose-6-phosphate transaminase (isomerizing) activity"/>
    <property type="evidence" value="ECO:0007669"/>
    <property type="project" value="UniProtKB-EC"/>
</dbReference>
<comment type="catalytic activity">
    <reaction evidence="1">
        <text>D-fructose 6-phosphate + L-glutamine = D-glucosamine 6-phosphate + L-glutamate</text>
        <dbReference type="Rhea" id="RHEA:13237"/>
        <dbReference type="ChEBI" id="CHEBI:29985"/>
        <dbReference type="ChEBI" id="CHEBI:58359"/>
        <dbReference type="ChEBI" id="CHEBI:58725"/>
        <dbReference type="ChEBI" id="CHEBI:61527"/>
        <dbReference type="EC" id="2.6.1.16"/>
    </reaction>
</comment>
<name>A0A1F5G1C6_9BACT</name>
<gene>
    <name evidence="10" type="ORF">A2696_03890</name>
</gene>
<dbReference type="CDD" id="cd05008">
    <property type="entry name" value="SIS_GlmS_GlmD_1"/>
    <property type="match status" value="1"/>
</dbReference>
<dbReference type="PROSITE" id="PS51464">
    <property type="entry name" value="SIS"/>
    <property type="match status" value="2"/>
</dbReference>
<dbReference type="EC" id="2.6.1.16" evidence="2"/>
<accession>A0A1F5G1C6</accession>
<reference evidence="10 11" key="1">
    <citation type="journal article" date="2016" name="Nat. Commun.">
        <title>Thousands of microbial genomes shed light on interconnected biogeochemical processes in an aquifer system.</title>
        <authorList>
            <person name="Anantharaman K."/>
            <person name="Brown C.T."/>
            <person name="Hug L.A."/>
            <person name="Sharon I."/>
            <person name="Castelle C.J."/>
            <person name="Probst A.J."/>
            <person name="Thomas B.C."/>
            <person name="Singh A."/>
            <person name="Wilkins M.J."/>
            <person name="Karaoz U."/>
            <person name="Brodie E.L."/>
            <person name="Williams K.H."/>
            <person name="Hubbard S.S."/>
            <person name="Banfield J.F."/>
        </authorList>
    </citation>
    <scope>NUCLEOTIDE SEQUENCE [LARGE SCALE GENOMIC DNA]</scope>
</reference>
<sequence>MTVANAHPHVDCTGSIVIVHNGIIENFQSLKSALLKKGHKFISGTDSEVFAHLVEEQLKKADFADAVVKAFRKLAGRNAFALVNAKSEEMIGIRDGSPLIFGVGKGEYFIASDTPAFLNYTKKVVFLNDRQGVVISNGNFEVFSIDKGRIKPKIETVSWNVEQAEKGKYPHFLLKEILEQGKTISLAAKQDEKSIKNLAGMIDNAFGVYLVACGTASYAALYGTYVFSQVAKKHINWAIGSEFADCQHFLTAKSLVIAVSQSGETADTLEAVKIAKQKGAKTVAIVNVTGSSLARLADYSVLTNAGLEIAVVSTKAFTSQLAVLLLLAWATAGKLAFGQRLIARAANAVDKMLTDKFCAHIKNIADKLKDHQHIYVIGKGQNYPIALEAALKIKEASYIHGEGFAAGELKHGVIALISKGTPCVCVFGEDQDKSYILGSAMEMKARGGYIIGIGPKENEVFDEFIKVADIPDASAIVNTPAVQLLAYYLAVLRGNNPDRPRNLAKSVTVK</sequence>
<dbReference type="Gene3D" id="3.40.50.10490">
    <property type="entry name" value="Glucose-6-phosphate isomerase like protein, domain 1"/>
    <property type="match status" value="2"/>
</dbReference>
<evidence type="ECO:0000256" key="4">
    <source>
        <dbReference type="ARBA" id="ARBA00022576"/>
    </source>
</evidence>
<keyword evidence="5" id="KW-0808">Transferase</keyword>
<dbReference type="Pfam" id="PF01380">
    <property type="entry name" value="SIS"/>
    <property type="match status" value="2"/>
</dbReference>
<organism evidence="10 11">
    <name type="scientific">Candidatus Curtissbacteria bacterium RIFCSPHIGHO2_01_FULL_41_13</name>
    <dbReference type="NCBI Taxonomy" id="1797745"/>
    <lineage>
        <taxon>Bacteria</taxon>
        <taxon>Candidatus Curtissiibacteriota</taxon>
    </lineage>
</organism>
<evidence type="ECO:0000256" key="2">
    <source>
        <dbReference type="ARBA" id="ARBA00012916"/>
    </source>
</evidence>
<dbReference type="Pfam" id="PF13537">
    <property type="entry name" value="GATase_7"/>
    <property type="match status" value="1"/>
</dbReference>
<dbReference type="SUPFAM" id="SSF56235">
    <property type="entry name" value="N-terminal nucleophile aminohydrolases (Ntn hydrolases)"/>
    <property type="match status" value="1"/>
</dbReference>
<evidence type="ECO:0000256" key="1">
    <source>
        <dbReference type="ARBA" id="ARBA00001031"/>
    </source>
</evidence>
<keyword evidence="7" id="KW-0315">Glutamine amidotransferase</keyword>
<dbReference type="GO" id="GO:0006002">
    <property type="term" value="P:fructose 6-phosphate metabolic process"/>
    <property type="evidence" value="ECO:0007669"/>
    <property type="project" value="TreeGrafter"/>
</dbReference>
<dbReference type="NCBIfam" id="TIGR01135">
    <property type="entry name" value="glmS"/>
    <property type="match status" value="1"/>
</dbReference>
<evidence type="ECO:0000256" key="6">
    <source>
        <dbReference type="ARBA" id="ARBA00022737"/>
    </source>
</evidence>
<dbReference type="GO" id="GO:0097367">
    <property type="term" value="F:carbohydrate derivative binding"/>
    <property type="evidence" value="ECO:0007669"/>
    <property type="project" value="InterPro"/>
</dbReference>
<dbReference type="InterPro" id="IPR005855">
    <property type="entry name" value="GFAT"/>
</dbReference>
<dbReference type="InterPro" id="IPR046348">
    <property type="entry name" value="SIS_dom_sf"/>
</dbReference>
<dbReference type="AlphaFoldDB" id="A0A1F5G1C6"/>
<dbReference type="SUPFAM" id="SSF53697">
    <property type="entry name" value="SIS domain"/>
    <property type="match status" value="1"/>
</dbReference>
<keyword evidence="4" id="KW-0032">Aminotransferase</keyword>
<feature type="domain" description="SIS" evidence="9">
    <location>
        <begin position="198"/>
        <end position="337"/>
    </location>
</feature>
<dbReference type="EMBL" id="MFBA01000019">
    <property type="protein sequence ID" value="OGD85637.1"/>
    <property type="molecule type" value="Genomic_DNA"/>
</dbReference>